<sequence length="475" mass="50834">MAPLEPLAGTAELAPTSAPGPRQRSLSVSSHTAQTHLSASLTSLRSTAPSSAASSPASGIHALTARLGIGGVARRTLGIALLLVTVFLWTASNFLASYIFSDHTYDKPFFVVYINTSVFALSLVPMLVRFVAREGVVGIKRELRAFVRNDRSKASIAGERAGGLGRSLVGGRQSKKTPTDEEHHGLLAESGEEDGFDSLDEAEEQAERGSSSGGTFELDDTPDPDGAPLPPAKLSLRETAVLSLEFCGLWFCANYFASACLEYTSVGSVTILTSTSSVWTLLVGVLASLAGVVLISTVDLSGASDEDRGTFPHKSTASIAVGDGMAFFSAIVYGLYVTVMKRRVGDEERVDMPLFFGLVGLFNLVLLWPGFLLLHWTQIEPFSWPPTGKVWAIIVLNSISSFISDMSWAYAMLLTTPLVVTVGLSLTIPLSLIGEMIQYAQYSSWIYWVGAGIVLLSFLFINHESSEGDTEKEGS</sequence>
<evidence type="ECO:0000256" key="6">
    <source>
        <dbReference type="SAM" id="Phobius"/>
    </source>
</evidence>
<feature type="transmembrane region" description="Helical" evidence="6">
    <location>
        <begin position="352"/>
        <end position="376"/>
    </location>
</feature>
<gene>
    <name evidence="8" type="ORF">N0V93_007088</name>
</gene>
<feature type="transmembrane region" description="Helical" evidence="6">
    <location>
        <begin position="278"/>
        <end position="298"/>
    </location>
</feature>
<evidence type="ECO:0000313" key="8">
    <source>
        <dbReference type="EMBL" id="KAJ4389617.1"/>
    </source>
</evidence>
<evidence type="ECO:0000256" key="5">
    <source>
        <dbReference type="SAM" id="MobiDB-lite"/>
    </source>
</evidence>
<evidence type="ECO:0000313" key="9">
    <source>
        <dbReference type="Proteomes" id="UP001140453"/>
    </source>
</evidence>
<evidence type="ECO:0000256" key="3">
    <source>
        <dbReference type="ARBA" id="ARBA00022989"/>
    </source>
</evidence>
<dbReference type="OrthoDB" id="1436450at2759"/>
<dbReference type="PANTHER" id="PTHR23051">
    <property type="entry name" value="SOLUTE CARRIER FAMILY 35, MEMBER F5"/>
    <property type="match status" value="1"/>
</dbReference>
<keyword evidence="4 6" id="KW-0472">Membrane</keyword>
<feature type="compositionally biased region" description="Basic and acidic residues" evidence="5">
    <location>
        <begin position="177"/>
        <end position="186"/>
    </location>
</feature>
<dbReference type="GO" id="GO:0000329">
    <property type="term" value="C:fungal-type vacuole membrane"/>
    <property type="evidence" value="ECO:0007669"/>
    <property type="project" value="TreeGrafter"/>
</dbReference>
<feature type="transmembrane region" description="Helical" evidence="6">
    <location>
        <begin position="318"/>
        <end position="340"/>
    </location>
</feature>
<evidence type="ECO:0000259" key="7">
    <source>
        <dbReference type="Pfam" id="PF13127"/>
    </source>
</evidence>
<keyword evidence="3 6" id="KW-1133">Transmembrane helix</keyword>
<feature type="transmembrane region" description="Helical" evidence="6">
    <location>
        <begin position="445"/>
        <end position="461"/>
    </location>
</feature>
<feature type="region of interest" description="Disordered" evidence="5">
    <location>
        <begin position="1"/>
        <end position="29"/>
    </location>
</feature>
<feature type="compositionally biased region" description="Acidic residues" evidence="5">
    <location>
        <begin position="190"/>
        <end position="204"/>
    </location>
</feature>
<proteinExistence type="predicted"/>
<dbReference type="Proteomes" id="UP001140453">
    <property type="component" value="Unassembled WGS sequence"/>
</dbReference>
<dbReference type="InterPro" id="IPR025016">
    <property type="entry name" value="DUF3955"/>
</dbReference>
<dbReference type="AlphaFoldDB" id="A0A9W9CWB4"/>
<reference evidence="8" key="1">
    <citation type="submission" date="2022-10" db="EMBL/GenBank/DDBJ databases">
        <title>Tapping the CABI collections for fungal endophytes: first genome assemblies for Collariella, Neodidymelliopsis, Ascochyta clinopodiicola, Didymella pomorum, Didymosphaeria variabile, Neocosmospora piperis and Neocucurbitaria cava.</title>
        <authorList>
            <person name="Hill R."/>
        </authorList>
    </citation>
    <scope>NUCLEOTIDE SEQUENCE</scope>
    <source>
        <strain evidence="8">IMI 355082</strain>
    </source>
</reference>
<keyword evidence="9" id="KW-1185">Reference proteome</keyword>
<feature type="domain" description="DUF3955" evidence="7">
    <location>
        <begin position="76"/>
        <end position="131"/>
    </location>
</feature>
<comment type="caution">
    <text evidence="8">The sequence shown here is derived from an EMBL/GenBank/DDBJ whole genome shotgun (WGS) entry which is preliminary data.</text>
</comment>
<feature type="region of interest" description="Disordered" evidence="5">
    <location>
        <begin position="164"/>
        <end position="232"/>
    </location>
</feature>
<dbReference type="Pfam" id="PF13127">
    <property type="entry name" value="DUF3955"/>
    <property type="match status" value="1"/>
</dbReference>
<evidence type="ECO:0000256" key="1">
    <source>
        <dbReference type="ARBA" id="ARBA00004141"/>
    </source>
</evidence>
<keyword evidence="2 6" id="KW-0812">Transmembrane</keyword>
<protein>
    <recommendedName>
        <fullName evidence="7">DUF3955 domain-containing protein</fullName>
    </recommendedName>
</protein>
<accession>A0A9W9CWB4</accession>
<dbReference type="InterPro" id="IPR037185">
    <property type="entry name" value="EmrE-like"/>
</dbReference>
<organism evidence="8 9">
    <name type="scientific">Gnomoniopsis smithogilvyi</name>
    <dbReference type="NCBI Taxonomy" id="1191159"/>
    <lineage>
        <taxon>Eukaryota</taxon>
        <taxon>Fungi</taxon>
        <taxon>Dikarya</taxon>
        <taxon>Ascomycota</taxon>
        <taxon>Pezizomycotina</taxon>
        <taxon>Sordariomycetes</taxon>
        <taxon>Sordariomycetidae</taxon>
        <taxon>Diaporthales</taxon>
        <taxon>Gnomoniaceae</taxon>
        <taxon>Gnomoniopsis</taxon>
    </lineage>
</organism>
<name>A0A9W9CWB4_9PEZI</name>
<feature type="transmembrane region" description="Helical" evidence="6">
    <location>
        <begin position="76"/>
        <end position="100"/>
    </location>
</feature>
<dbReference type="EMBL" id="JAPEVB010000004">
    <property type="protein sequence ID" value="KAJ4389617.1"/>
    <property type="molecule type" value="Genomic_DNA"/>
</dbReference>
<evidence type="ECO:0000256" key="2">
    <source>
        <dbReference type="ARBA" id="ARBA00022692"/>
    </source>
</evidence>
<evidence type="ECO:0000256" key="4">
    <source>
        <dbReference type="ARBA" id="ARBA00023136"/>
    </source>
</evidence>
<dbReference type="PANTHER" id="PTHR23051:SF0">
    <property type="entry name" value="SOLUTE CARRIER FAMILY 35 MEMBER F5"/>
    <property type="match status" value="1"/>
</dbReference>
<comment type="subcellular location">
    <subcellularLocation>
        <location evidence="1">Membrane</location>
        <topology evidence="1">Multi-pass membrane protein</topology>
    </subcellularLocation>
</comment>
<feature type="transmembrane region" description="Helical" evidence="6">
    <location>
        <begin position="112"/>
        <end position="132"/>
    </location>
</feature>
<feature type="transmembrane region" description="Helical" evidence="6">
    <location>
        <begin position="408"/>
        <end position="433"/>
    </location>
</feature>
<dbReference type="SUPFAM" id="SSF103481">
    <property type="entry name" value="Multidrug resistance efflux transporter EmrE"/>
    <property type="match status" value="1"/>
</dbReference>